<dbReference type="InterPro" id="IPR000072">
    <property type="entry name" value="PDGF/VEGF_dom"/>
</dbReference>
<evidence type="ECO:0000313" key="2">
    <source>
        <dbReference type="EMBL" id="KAF7496724.1"/>
    </source>
</evidence>
<dbReference type="Proteomes" id="UP000070412">
    <property type="component" value="Unassembled WGS sequence"/>
</dbReference>
<dbReference type="InterPro" id="IPR029034">
    <property type="entry name" value="Cystine-knot_cytokine"/>
</dbReference>
<reference evidence="4" key="1">
    <citation type="journal article" date="2020" name="PLoS Negl. Trop. Dis.">
        <title>High-quality nuclear genome for Sarcoptes scabiei-A critical resource for a neglected parasite.</title>
        <authorList>
            <person name="Korhonen P.K."/>
            <person name="Gasser R.B."/>
            <person name="Ma G."/>
            <person name="Wang T."/>
            <person name="Stroehlein A.J."/>
            <person name="Young N.D."/>
            <person name="Ang C.S."/>
            <person name="Fernando D.D."/>
            <person name="Lu H.C."/>
            <person name="Taylor S."/>
            <person name="Reynolds S.L."/>
            <person name="Mofiz E."/>
            <person name="Najaraj S.H."/>
            <person name="Gowda H."/>
            <person name="Madugundu A."/>
            <person name="Renuse S."/>
            <person name="Holt D."/>
            <person name="Pandey A."/>
            <person name="Papenfuss A.T."/>
            <person name="Fischer K."/>
        </authorList>
    </citation>
    <scope>NUCLEOTIDE SEQUENCE [LARGE SCALE GENOMIC DNA]</scope>
</reference>
<evidence type="ECO:0000313" key="4">
    <source>
        <dbReference type="Proteomes" id="UP000070412"/>
    </source>
</evidence>
<sequence length="253" mass="29245">MNVRRKNEFIGKFSTIHSTKLFNSSSFIATDNNSLAPLSSPFIESKISKIWPQAECETEFRTICLISQNKQSSSALASIGNNNLDQSTMLMSNSDLYFPNCVRLPRCAGCCPSKRLACVPIQIFWHNISIVHLRYSSIEKKFLWKESKTILAESHQKCACKCIQREEDCASNQIYLSEECRCVCKEEDRIRCINQNQFSQNFETFWNETDCRCHCRRLFLSTKIINNDGKREDIIHSDPICSNGYEFNRISCR</sequence>
<evidence type="ECO:0000313" key="3">
    <source>
        <dbReference type="EnsemblMetazoa" id="KAF7496724.1"/>
    </source>
</evidence>
<protein>
    <recommendedName>
        <fullName evidence="1">Platelet-derived growth factor (PDGF) family profile domain-containing protein</fullName>
    </recommendedName>
</protein>
<proteinExistence type="predicted"/>
<evidence type="ECO:0000259" key="1">
    <source>
        <dbReference type="PROSITE" id="PS50278"/>
    </source>
</evidence>
<reference evidence="2" key="2">
    <citation type="submission" date="2020-01" db="EMBL/GenBank/DDBJ databases">
        <authorList>
            <person name="Korhonen P.K.K."/>
            <person name="Guangxu M.G."/>
            <person name="Wang T.W."/>
            <person name="Stroehlein A.J.S."/>
            <person name="Young N.D."/>
            <person name="Ang C.-S.A."/>
            <person name="Fernando D.W.F."/>
            <person name="Lu H.L."/>
            <person name="Taylor S.T."/>
            <person name="Ehtesham M.E.M."/>
            <person name="Najaraj S.H.N."/>
            <person name="Harsha G.H.G."/>
            <person name="Madugundu A.M."/>
            <person name="Renuse S.R."/>
            <person name="Holt D.H."/>
            <person name="Pandey A.P."/>
            <person name="Papenfuss A.P."/>
            <person name="Gasser R.B.G."/>
            <person name="Fischer K.F."/>
        </authorList>
    </citation>
    <scope>NUCLEOTIDE SEQUENCE</scope>
    <source>
        <strain evidence="2">SSS_KF_BRIS2020</strain>
    </source>
</reference>
<feature type="domain" description="Platelet-derived growth factor (PDGF) family profile" evidence="1">
    <location>
        <begin position="38"/>
        <end position="161"/>
    </location>
</feature>
<dbReference type="OrthoDB" id="8878063at2759"/>
<accession>A0A834VIA8</accession>
<dbReference type="EMBL" id="WVUK01000001">
    <property type="protein sequence ID" value="KAF7496724.1"/>
    <property type="molecule type" value="Genomic_DNA"/>
</dbReference>
<name>A0A834VIA8_SARSC</name>
<dbReference type="Gene3D" id="2.10.90.10">
    <property type="entry name" value="Cystine-knot cytokines"/>
    <property type="match status" value="1"/>
</dbReference>
<keyword evidence="4" id="KW-1185">Reference proteome</keyword>
<dbReference type="Pfam" id="PF00341">
    <property type="entry name" value="PDGF"/>
    <property type="match status" value="1"/>
</dbReference>
<dbReference type="GO" id="GO:0008083">
    <property type="term" value="F:growth factor activity"/>
    <property type="evidence" value="ECO:0007669"/>
    <property type="project" value="InterPro"/>
</dbReference>
<dbReference type="GO" id="GO:0016020">
    <property type="term" value="C:membrane"/>
    <property type="evidence" value="ECO:0007669"/>
    <property type="project" value="InterPro"/>
</dbReference>
<dbReference type="AlphaFoldDB" id="A0A834VIA8"/>
<dbReference type="PROSITE" id="PS50278">
    <property type="entry name" value="PDGF_2"/>
    <property type="match status" value="1"/>
</dbReference>
<gene>
    <name evidence="2" type="ORF">SSS_7532</name>
</gene>
<dbReference type="EnsemblMetazoa" id="SSS_7532s_mrna">
    <property type="protein sequence ID" value="KAF7496724.1"/>
    <property type="gene ID" value="SSS_7532"/>
</dbReference>
<organism evidence="2">
    <name type="scientific">Sarcoptes scabiei</name>
    <name type="common">Itch mite</name>
    <name type="synonym">Acarus scabiei</name>
    <dbReference type="NCBI Taxonomy" id="52283"/>
    <lineage>
        <taxon>Eukaryota</taxon>
        <taxon>Metazoa</taxon>
        <taxon>Ecdysozoa</taxon>
        <taxon>Arthropoda</taxon>
        <taxon>Chelicerata</taxon>
        <taxon>Arachnida</taxon>
        <taxon>Acari</taxon>
        <taxon>Acariformes</taxon>
        <taxon>Sarcoptiformes</taxon>
        <taxon>Astigmata</taxon>
        <taxon>Psoroptidia</taxon>
        <taxon>Sarcoptoidea</taxon>
        <taxon>Sarcoptidae</taxon>
        <taxon>Sarcoptinae</taxon>
        <taxon>Sarcoptes</taxon>
    </lineage>
</organism>
<dbReference type="SUPFAM" id="SSF57501">
    <property type="entry name" value="Cystine-knot cytokines"/>
    <property type="match status" value="1"/>
</dbReference>
<reference evidence="3" key="3">
    <citation type="submission" date="2022-06" db="UniProtKB">
        <authorList>
            <consortium name="EnsemblMetazoa"/>
        </authorList>
    </citation>
    <scope>IDENTIFICATION</scope>
</reference>